<keyword evidence="3" id="KW-1185">Reference proteome</keyword>
<dbReference type="InterPro" id="IPR004926">
    <property type="entry name" value="LEA_3a"/>
</dbReference>
<protein>
    <submittedName>
        <fullName evidence="1 2">Uncharacterized protein</fullName>
    </submittedName>
</protein>
<gene>
    <name evidence="2" type="primary">LOC106866305</name>
    <name evidence="1" type="ORF">BRADI_3g46190v3</name>
</gene>
<reference evidence="1 2" key="1">
    <citation type="journal article" date="2010" name="Nature">
        <title>Genome sequencing and analysis of the model grass Brachypodium distachyon.</title>
        <authorList>
            <consortium name="International Brachypodium Initiative"/>
        </authorList>
    </citation>
    <scope>NUCLEOTIDE SEQUENCE [LARGE SCALE GENOMIC DNA]</scope>
    <source>
        <strain evidence="1 2">Bd21</strain>
    </source>
</reference>
<name>I1IAN8_BRADI</name>
<dbReference type="KEGG" id="bdi:106866305"/>
<sequence length="86" mass="9320">MARAQVTRLLSLSRRGYAASAGAERASAMAARISATEGAAGREIFWMRDPKTGNWIPENRFAEVDAAELRAQLLSRKGTAPNPAQF</sequence>
<dbReference type="HOGENOM" id="CLU_158380_2_0_1"/>
<dbReference type="EnsemblPlants" id="KQJ99948">
    <property type="protein sequence ID" value="KQJ99948"/>
    <property type="gene ID" value="BRADI_3g46190v3"/>
</dbReference>
<dbReference type="Pfam" id="PF03242">
    <property type="entry name" value="LEA_3a"/>
    <property type="match status" value="1"/>
</dbReference>
<dbReference type="GeneID" id="106866305"/>
<dbReference type="Gramene" id="KQJ99948">
    <property type="protein sequence ID" value="KQJ99948"/>
    <property type="gene ID" value="BRADI_3g46190v3"/>
</dbReference>
<dbReference type="PANTHER" id="PTHR33509:SF21">
    <property type="entry name" value="OS02G0564600 PROTEIN"/>
    <property type="match status" value="1"/>
</dbReference>
<dbReference type="eggNOG" id="ENOG502SAHF">
    <property type="taxonomic scope" value="Eukaryota"/>
</dbReference>
<dbReference type="AlphaFoldDB" id="I1IAN8"/>
<organism evidence="2">
    <name type="scientific">Brachypodium distachyon</name>
    <name type="common">Purple false brome</name>
    <name type="synonym">Trachynia distachya</name>
    <dbReference type="NCBI Taxonomy" id="15368"/>
    <lineage>
        <taxon>Eukaryota</taxon>
        <taxon>Viridiplantae</taxon>
        <taxon>Streptophyta</taxon>
        <taxon>Embryophyta</taxon>
        <taxon>Tracheophyta</taxon>
        <taxon>Spermatophyta</taxon>
        <taxon>Magnoliopsida</taxon>
        <taxon>Liliopsida</taxon>
        <taxon>Poales</taxon>
        <taxon>Poaceae</taxon>
        <taxon>BOP clade</taxon>
        <taxon>Pooideae</taxon>
        <taxon>Stipodae</taxon>
        <taxon>Brachypodieae</taxon>
        <taxon>Brachypodium</taxon>
    </lineage>
</organism>
<dbReference type="PANTHER" id="PTHR33509">
    <property type="entry name" value="LATE EMBRYOGENIS ABUNDANT PROTEIN 2-RELATED"/>
    <property type="match status" value="1"/>
</dbReference>
<dbReference type="Proteomes" id="UP000008810">
    <property type="component" value="Chromosome 3"/>
</dbReference>
<reference evidence="2" key="3">
    <citation type="submission" date="2018-08" db="UniProtKB">
        <authorList>
            <consortium name="EnsemblPlants"/>
        </authorList>
    </citation>
    <scope>IDENTIFICATION</scope>
    <source>
        <strain evidence="2">cv. Bd21</strain>
    </source>
</reference>
<evidence type="ECO:0000313" key="1">
    <source>
        <dbReference type="EMBL" id="KQJ99948.1"/>
    </source>
</evidence>
<dbReference type="OrthoDB" id="780319at2759"/>
<reference evidence="1" key="2">
    <citation type="submission" date="2017-06" db="EMBL/GenBank/DDBJ databases">
        <title>WGS assembly of Brachypodium distachyon.</title>
        <authorList>
            <consortium name="The International Brachypodium Initiative"/>
            <person name="Lucas S."/>
            <person name="Harmon-Smith M."/>
            <person name="Lail K."/>
            <person name="Tice H."/>
            <person name="Grimwood J."/>
            <person name="Bruce D."/>
            <person name="Barry K."/>
            <person name="Shu S."/>
            <person name="Lindquist E."/>
            <person name="Wang M."/>
            <person name="Pitluck S."/>
            <person name="Vogel J.P."/>
            <person name="Garvin D.F."/>
            <person name="Mockler T.C."/>
            <person name="Schmutz J."/>
            <person name="Rokhsar D."/>
            <person name="Bevan M.W."/>
        </authorList>
    </citation>
    <scope>NUCLEOTIDE SEQUENCE</scope>
    <source>
        <strain evidence="1">Bd21</strain>
    </source>
</reference>
<dbReference type="EMBL" id="CM000882">
    <property type="protein sequence ID" value="KQJ99948.1"/>
    <property type="molecule type" value="Genomic_DNA"/>
</dbReference>
<dbReference type="OMA" id="GREIFWM"/>
<dbReference type="FunCoup" id="I1IAN8">
    <property type="interactions" value="201"/>
</dbReference>
<proteinExistence type="predicted"/>
<accession>I1IAN8</accession>
<evidence type="ECO:0000313" key="3">
    <source>
        <dbReference type="Proteomes" id="UP000008810"/>
    </source>
</evidence>
<dbReference type="RefSeq" id="XP_014755576.1">
    <property type="nucleotide sequence ID" value="XM_014900090.2"/>
</dbReference>
<evidence type="ECO:0000313" key="2">
    <source>
        <dbReference type="EnsemblPlants" id="KQJ99948"/>
    </source>
</evidence>